<dbReference type="Proteomes" id="UP001165080">
    <property type="component" value="Unassembled WGS sequence"/>
</dbReference>
<dbReference type="AlphaFoldDB" id="A0A9W6BJJ7"/>
<evidence type="ECO:0000313" key="6">
    <source>
        <dbReference type="Proteomes" id="UP001165080"/>
    </source>
</evidence>
<proteinExistence type="predicted"/>
<dbReference type="GO" id="GO:0031514">
    <property type="term" value="C:motile cilium"/>
    <property type="evidence" value="ECO:0007669"/>
    <property type="project" value="TreeGrafter"/>
</dbReference>
<dbReference type="GO" id="GO:0060271">
    <property type="term" value="P:cilium assembly"/>
    <property type="evidence" value="ECO:0007669"/>
    <property type="project" value="TreeGrafter"/>
</dbReference>
<evidence type="ECO:0000256" key="1">
    <source>
        <dbReference type="ARBA" id="ARBA00022737"/>
    </source>
</evidence>
<dbReference type="PANTHER" id="PTHR44314">
    <property type="entry name" value="CILIA- AND FLAGELLA-ASSOCIATED PROTEIN 70"/>
    <property type="match status" value="1"/>
</dbReference>
<dbReference type="InterPro" id="IPR019734">
    <property type="entry name" value="TPR_rpt"/>
</dbReference>
<dbReference type="PANTHER" id="PTHR44314:SF1">
    <property type="entry name" value="CILIA- AND FLAGELLA-ASSOCIATED PROTEIN 70"/>
    <property type="match status" value="1"/>
</dbReference>
<keyword evidence="2 3" id="KW-0802">TPR repeat</keyword>
<dbReference type="PROSITE" id="PS50005">
    <property type="entry name" value="TPR"/>
    <property type="match status" value="1"/>
</dbReference>
<dbReference type="SUPFAM" id="SSF48452">
    <property type="entry name" value="TPR-like"/>
    <property type="match status" value="1"/>
</dbReference>
<keyword evidence="1" id="KW-0677">Repeat</keyword>
<dbReference type="OrthoDB" id="546354at2759"/>
<dbReference type="InterPro" id="IPR011990">
    <property type="entry name" value="TPR-like_helical_dom_sf"/>
</dbReference>
<evidence type="ECO:0000256" key="4">
    <source>
        <dbReference type="SAM" id="MobiDB-lite"/>
    </source>
</evidence>
<dbReference type="EMBL" id="BRXU01000007">
    <property type="protein sequence ID" value="GLC53304.1"/>
    <property type="molecule type" value="Genomic_DNA"/>
</dbReference>
<protein>
    <submittedName>
        <fullName evidence="5">Uncharacterized protein</fullName>
    </submittedName>
</protein>
<sequence>MAPKNKHEPPPPPPEDTNPFGVFVTITIPSATVVLDLPPDAPQDPAAQRKTHITLNLPGCHVPWASPPTAPSEGGVYQYSVDKHFRRSGGQDGLLQLINGTVTVTVNDSATNAVLASTTLDQMWGFAIGQNTWSADGQDLTPAAAVPAGVPKALSARLSFISIELHERPLPPGADPAALAAAPPPEAELPPLLPYSYVSPEFAESGNMVELVVTDISPLPPQLLTASDLSGGKVAVSAGIKLPGGGPTVVVTLQLAGGRLVAPALRREQLSSEAATELQFYLEDGLPLQLEVARYVTAEHFNDPAWEAYHAVAAASPSFRCLLSAGATSGVAEGLPLTSFAAFAAAAGEGTKSCMPPYTPPPGKSKPIEESPAGGVCPWEKVGARLNVSFRLARPIIPPWQPPPPPPRSLLEMIPPRDLTPKPPPTTAADEFKAKVRVVARALAEEYKALLPPPGPSLDGSGDDEAAAGGGGGGGGGGAEARHKALVFELNRSGKYAQMRDSLKASVVSLVREKYRKSGSMSPNEMALLYNDLYGTLLGAMHAALNDMIDAAAARPRDPLPEPVPDKQRLGQLLELAGQSEALGDTNRAEALHQRRLLAKNDAQVWYEYGTFCLRRGAASRGRAEQAFREALSLEPTHRPALLALLGCSVAEGRATDPAYLEAAEAAAHRLMQVSAEAAVATEAAAAEGKAEAAEGAGQQPQQQPQSQSQSQPQQQPVAVTPGGALELLEQWAVMALVYKAYGDSKRSELASCEQEMSRLEKEAETAASADPGTEAPTAGEGAALPVLGELQARAFISLATSLLKTLSLPSEALLALDLATGLRHWPSVDDETRREHLLVSALAEAAAAAAAGGSAGGVGEALLAPGGPLIGLMRRGGRIGWRTKLLTAQLYREVGAVDEAIRYYQEYLDEARQADLVSEVELPVWLQLAGCYAGRGQHRYAADVYLLGAAAAPGCAALWRGAGQSYAEEGDLASADMCLSEANVLDPEDPGAWGWLALVALRDGRGRDAEAALGFGLRCGLDEPRVLLALAEEYRTAGQLRQEQRVLQELAVRLMPESCSMRLLLACCLVAQHCGPEAAEQLAAARELAAGEDDLAQVEQLEGQLRGMA</sequence>
<evidence type="ECO:0000256" key="3">
    <source>
        <dbReference type="PROSITE-ProRule" id="PRU00339"/>
    </source>
</evidence>
<feature type="repeat" description="TPR" evidence="3">
    <location>
        <begin position="957"/>
        <end position="990"/>
    </location>
</feature>
<feature type="region of interest" description="Disordered" evidence="4">
    <location>
        <begin position="753"/>
        <end position="781"/>
    </location>
</feature>
<feature type="region of interest" description="Disordered" evidence="4">
    <location>
        <begin position="1"/>
        <end position="20"/>
    </location>
</feature>
<organism evidence="5 6">
    <name type="scientific">Pleodorina starrii</name>
    <dbReference type="NCBI Taxonomy" id="330485"/>
    <lineage>
        <taxon>Eukaryota</taxon>
        <taxon>Viridiplantae</taxon>
        <taxon>Chlorophyta</taxon>
        <taxon>core chlorophytes</taxon>
        <taxon>Chlorophyceae</taxon>
        <taxon>CS clade</taxon>
        <taxon>Chlamydomonadales</taxon>
        <taxon>Volvocaceae</taxon>
        <taxon>Pleodorina</taxon>
    </lineage>
</organism>
<dbReference type="Gene3D" id="1.25.40.10">
    <property type="entry name" value="Tetratricopeptide repeat domain"/>
    <property type="match status" value="2"/>
</dbReference>
<feature type="compositionally biased region" description="Low complexity" evidence="4">
    <location>
        <begin position="772"/>
        <end position="781"/>
    </location>
</feature>
<dbReference type="InterPro" id="IPR052628">
    <property type="entry name" value="CFAP70"/>
</dbReference>
<name>A0A9W6BJJ7_9CHLO</name>
<accession>A0A9W6BJJ7</accession>
<evidence type="ECO:0000256" key="2">
    <source>
        <dbReference type="ARBA" id="ARBA00022803"/>
    </source>
</evidence>
<reference evidence="5 6" key="1">
    <citation type="journal article" date="2023" name="Commun. Biol.">
        <title>Reorganization of the ancestral sex-determining regions during the evolution of trioecy in Pleodorina starrii.</title>
        <authorList>
            <person name="Takahashi K."/>
            <person name="Suzuki S."/>
            <person name="Kawai-Toyooka H."/>
            <person name="Yamamoto K."/>
            <person name="Hamaji T."/>
            <person name="Ootsuki R."/>
            <person name="Yamaguchi H."/>
            <person name="Kawachi M."/>
            <person name="Higashiyama T."/>
            <person name="Nozaki H."/>
        </authorList>
    </citation>
    <scope>NUCLEOTIDE SEQUENCE [LARGE SCALE GENOMIC DNA]</scope>
    <source>
        <strain evidence="5 6">NIES-4479</strain>
    </source>
</reference>
<keyword evidence="6" id="KW-1185">Reference proteome</keyword>
<dbReference type="GO" id="GO:0003341">
    <property type="term" value="P:cilium movement"/>
    <property type="evidence" value="ECO:0007669"/>
    <property type="project" value="TreeGrafter"/>
</dbReference>
<comment type="caution">
    <text evidence="5">The sequence shown here is derived from an EMBL/GenBank/DDBJ whole genome shotgun (WGS) entry which is preliminary data.</text>
</comment>
<feature type="region of interest" description="Disordered" evidence="4">
    <location>
        <begin position="450"/>
        <end position="480"/>
    </location>
</feature>
<feature type="region of interest" description="Disordered" evidence="4">
    <location>
        <begin position="686"/>
        <end position="719"/>
    </location>
</feature>
<feature type="compositionally biased region" description="Basic and acidic residues" evidence="4">
    <location>
        <begin position="756"/>
        <end position="765"/>
    </location>
</feature>
<dbReference type="GO" id="GO:0070062">
    <property type="term" value="C:extracellular exosome"/>
    <property type="evidence" value="ECO:0007669"/>
    <property type="project" value="TreeGrafter"/>
</dbReference>
<gene>
    <name evidence="5" type="primary">PLEST002279</name>
    <name evidence="5" type="ORF">PLESTB_000730200</name>
</gene>
<evidence type="ECO:0000313" key="5">
    <source>
        <dbReference type="EMBL" id="GLC53304.1"/>
    </source>
</evidence>
<feature type="compositionally biased region" description="Gly residues" evidence="4">
    <location>
        <begin position="468"/>
        <end position="479"/>
    </location>
</feature>